<dbReference type="InterPro" id="IPR002110">
    <property type="entry name" value="Ankyrin_rpt"/>
</dbReference>
<dbReference type="InterPro" id="IPR043128">
    <property type="entry name" value="Rev_trsase/Diguanyl_cyclase"/>
</dbReference>
<dbReference type="Pfam" id="PF12796">
    <property type="entry name" value="Ank_2"/>
    <property type="match status" value="1"/>
</dbReference>
<dbReference type="Proteomes" id="UP000436088">
    <property type="component" value="Unassembled WGS sequence"/>
</dbReference>
<dbReference type="Pfam" id="PF17919">
    <property type="entry name" value="RT_RNaseH_2"/>
    <property type="match status" value="1"/>
</dbReference>
<dbReference type="Gene3D" id="3.10.10.10">
    <property type="entry name" value="HIV Type 1 Reverse Transcriptase, subunit A, domain 1"/>
    <property type="match status" value="1"/>
</dbReference>
<proteinExistence type="predicted"/>
<dbReference type="InterPro" id="IPR036770">
    <property type="entry name" value="Ankyrin_rpt-contain_sf"/>
</dbReference>
<organism evidence="5 6">
    <name type="scientific">Hibiscus syriacus</name>
    <name type="common">Rose of Sharon</name>
    <dbReference type="NCBI Taxonomy" id="106335"/>
    <lineage>
        <taxon>Eukaryota</taxon>
        <taxon>Viridiplantae</taxon>
        <taxon>Streptophyta</taxon>
        <taxon>Embryophyta</taxon>
        <taxon>Tracheophyta</taxon>
        <taxon>Spermatophyta</taxon>
        <taxon>Magnoliopsida</taxon>
        <taxon>eudicotyledons</taxon>
        <taxon>Gunneridae</taxon>
        <taxon>Pentapetalae</taxon>
        <taxon>rosids</taxon>
        <taxon>malvids</taxon>
        <taxon>Malvales</taxon>
        <taxon>Malvaceae</taxon>
        <taxon>Malvoideae</taxon>
        <taxon>Hibiscus</taxon>
    </lineage>
</organism>
<name>A0A6A2ZG19_HIBSY</name>
<dbReference type="PANTHER" id="PTHR37984">
    <property type="entry name" value="PROTEIN CBG26694"/>
    <property type="match status" value="1"/>
</dbReference>
<dbReference type="FunFam" id="3.30.70.270:FF:000020">
    <property type="entry name" value="Transposon Tf2-6 polyprotein-like Protein"/>
    <property type="match status" value="1"/>
</dbReference>
<dbReference type="SUPFAM" id="SSF56672">
    <property type="entry name" value="DNA/RNA polymerases"/>
    <property type="match status" value="1"/>
</dbReference>
<dbReference type="SUPFAM" id="SSF48403">
    <property type="entry name" value="Ankyrin repeat"/>
    <property type="match status" value="1"/>
</dbReference>
<dbReference type="InterPro" id="IPR043502">
    <property type="entry name" value="DNA/RNA_pol_sf"/>
</dbReference>
<sequence length="595" mass="67678">MHFSMRVELMKKMKELKSELLVYKVVVHNGVLGEAYKPRIDVSKPKVFNVSRVAQDFDNFLLSMKQFFRGNGIEDETTKINIASNYLTDVANLWWQGKCFKFEIQRREVKELFEAMDVIESLASFEVKKTDSSKPKPKPKGNGGGQKANEESNKPSRSHGKSNNQANKGNQSGDLTCFICGRNHIKRETLKLGSILSCSRVKKELFMSEHAFKRLDLPMEKASGFIKTVNFKKALIAGIAKGTLTHGFTRVKRATHTFVITLGCEALNKLTAKNKYLIPLIVDLLDQLDGARWFTKLDLRSKYYQTLEEHVEHLRKVFQVLHENELYVKEEKCSFTQKEVHAIDEWNLPIKVSELIAFLGLANYYRWFVKGYSKMTTPLTEVLNKNKAWDWCLKCQKAFEKIKEGMMSEPVLVLPDYSKSFVVFTDASDIAIGATVDDGRCGCFGKCVMIPNRIRIQIVVAVAFSVAIADIEDAITRITEMVTELLSVDKDLIRVKGREGFIVLHFVALQGNVDLLSRFLDLCPECVFDLSTRKQTALHIAAEYNSFEAFEAMVEWIQRKLVNTKRVLKSKILNSQDKDGNTALHLAAANNQQQV</sequence>
<evidence type="ECO:0000259" key="4">
    <source>
        <dbReference type="Pfam" id="PF17919"/>
    </source>
</evidence>
<dbReference type="AlphaFoldDB" id="A0A6A2ZG19"/>
<dbReference type="PROSITE" id="PS50297">
    <property type="entry name" value="ANK_REP_REGION"/>
    <property type="match status" value="1"/>
</dbReference>
<dbReference type="PROSITE" id="PS50088">
    <property type="entry name" value="ANK_REPEAT"/>
    <property type="match status" value="1"/>
</dbReference>
<protein>
    <recommendedName>
        <fullName evidence="4">Reverse transcriptase/retrotransposon-derived protein RNase H-like domain-containing protein</fullName>
    </recommendedName>
</protein>
<keyword evidence="2" id="KW-0040">ANK repeat</keyword>
<evidence type="ECO:0000256" key="1">
    <source>
        <dbReference type="ARBA" id="ARBA00023268"/>
    </source>
</evidence>
<dbReference type="Gene3D" id="1.25.40.20">
    <property type="entry name" value="Ankyrin repeat-containing domain"/>
    <property type="match status" value="1"/>
</dbReference>
<dbReference type="Gene3D" id="3.30.70.270">
    <property type="match status" value="3"/>
</dbReference>
<comment type="caution">
    <text evidence="5">The sequence shown here is derived from an EMBL/GenBank/DDBJ whole genome shotgun (WGS) entry which is preliminary data.</text>
</comment>
<reference evidence="5" key="1">
    <citation type="submission" date="2019-09" db="EMBL/GenBank/DDBJ databases">
        <title>Draft genome information of white flower Hibiscus syriacus.</title>
        <authorList>
            <person name="Kim Y.-M."/>
        </authorList>
    </citation>
    <scope>NUCLEOTIDE SEQUENCE [LARGE SCALE GENOMIC DNA]</scope>
    <source>
        <strain evidence="5">YM2019G1</strain>
    </source>
</reference>
<feature type="region of interest" description="Disordered" evidence="3">
    <location>
        <begin position="129"/>
        <end position="169"/>
    </location>
</feature>
<evidence type="ECO:0000313" key="6">
    <source>
        <dbReference type="Proteomes" id="UP000436088"/>
    </source>
</evidence>
<keyword evidence="6" id="KW-1185">Reference proteome</keyword>
<feature type="domain" description="Reverse transcriptase/retrotransposon-derived protein RNase H-like" evidence="4">
    <location>
        <begin position="391"/>
        <end position="435"/>
    </location>
</feature>
<evidence type="ECO:0000256" key="2">
    <source>
        <dbReference type="PROSITE-ProRule" id="PRU00023"/>
    </source>
</evidence>
<gene>
    <name evidence="5" type="ORF">F3Y22_tig00110893pilonHSYRG00803</name>
</gene>
<dbReference type="InterPro" id="IPR041577">
    <property type="entry name" value="RT_RNaseH_2"/>
</dbReference>
<dbReference type="PANTHER" id="PTHR37984:SF5">
    <property type="entry name" value="PROTEIN NYNRIN-LIKE"/>
    <property type="match status" value="1"/>
</dbReference>
<feature type="repeat" description="ANK" evidence="2">
    <location>
        <begin position="579"/>
        <end position="595"/>
    </location>
</feature>
<accession>A0A6A2ZG19</accession>
<keyword evidence="1" id="KW-0511">Multifunctional enzyme</keyword>
<dbReference type="InterPro" id="IPR050951">
    <property type="entry name" value="Retrovirus_Pol_polyprotein"/>
</dbReference>
<dbReference type="EMBL" id="VEPZ02001150">
    <property type="protein sequence ID" value="KAE8690961.1"/>
    <property type="molecule type" value="Genomic_DNA"/>
</dbReference>
<dbReference type="GO" id="GO:0003824">
    <property type="term" value="F:catalytic activity"/>
    <property type="evidence" value="ECO:0007669"/>
    <property type="project" value="UniProtKB-KW"/>
</dbReference>
<evidence type="ECO:0000256" key="3">
    <source>
        <dbReference type="SAM" id="MobiDB-lite"/>
    </source>
</evidence>
<evidence type="ECO:0000313" key="5">
    <source>
        <dbReference type="EMBL" id="KAE8690961.1"/>
    </source>
</evidence>